<evidence type="ECO:0000313" key="1">
    <source>
        <dbReference type="EMBL" id="TFK16988.1"/>
    </source>
</evidence>
<protein>
    <submittedName>
        <fullName evidence="1">Uncharacterized protein</fullName>
    </submittedName>
</protein>
<organism evidence="1 2">
    <name type="scientific">Coprinopsis marcescibilis</name>
    <name type="common">Agaric fungus</name>
    <name type="synonym">Psathyrella marcescibilis</name>
    <dbReference type="NCBI Taxonomy" id="230819"/>
    <lineage>
        <taxon>Eukaryota</taxon>
        <taxon>Fungi</taxon>
        <taxon>Dikarya</taxon>
        <taxon>Basidiomycota</taxon>
        <taxon>Agaricomycotina</taxon>
        <taxon>Agaricomycetes</taxon>
        <taxon>Agaricomycetidae</taxon>
        <taxon>Agaricales</taxon>
        <taxon>Agaricineae</taxon>
        <taxon>Psathyrellaceae</taxon>
        <taxon>Coprinopsis</taxon>
    </lineage>
</organism>
<name>A0A5C3KAR9_COPMA</name>
<keyword evidence="2" id="KW-1185">Reference proteome</keyword>
<dbReference type="Proteomes" id="UP000307440">
    <property type="component" value="Unassembled WGS sequence"/>
</dbReference>
<dbReference type="AlphaFoldDB" id="A0A5C3KAR9"/>
<sequence length="182" mass="20576">MACTLLNPYSTWGEPLRKGFQELKEPFRALANLLVQQETSRLSKFTCVSIPAEPTQPVLLGNPIILRGPTEAELTLLNIPVASNIDKLTHGDIEQAPAQLGDKQSADIYIQQPMENRDPLDFKLLSHLQEQVDKTLLVDEDLLSDMNLYLQQLGKEITGAHFMQFLQRAEVKEKYSITWDIS</sequence>
<dbReference type="OrthoDB" id="10044727at2759"/>
<dbReference type="EMBL" id="ML210590">
    <property type="protein sequence ID" value="TFK16988.1"/>
    <property type="molecule type" value="Genomic_DNA"/>
</dbReference>
<gene>
    <name evidence="1" type="ORF">FA15DRAFT_661768</name>
</gene>
<accession>A0A5C3KAR9</accession>
<proteinExistence type="predicted"/>
<evidence type="ECO:0000313" key="2">
    <source>
        <dbReference type="Proteomes" id="UP000307440"/>
    </source>
</evidence>
<reference evidence="1 2" key="1">
    <citation type="journal article" date="2019" name="Nat. Ecol. Evol.">
        <title>Megaphylogeny resolves global patterns of mushroom evolution.</title>
        <authorList>
            <person name="Varga T."/>
            <person name="Krizsan K."/>
            <person name="Foldi C."/>
            <person name="Dima B."/>
            <person name="Sanchez-Garcia M."/>
            <person name="Sanchez-Ramirez S."/>
            <person name="Szollosi G.J."/>
            <person name="Szarkandi J.G."/>
            <person name="Papp V."/>
            <person name="Albert L."/>
            <person name="Andreopoulos W."/>
            <person name="Angelini C."/>
            <person name="Antonin V."/>
            <person name="Barry K.W."/>
            <person name="Bougher N.L."/>
            <person name="Buchanan P."/>
            <person name="Buyck B."/>
            <person name="Bense V."/>
            <person name="Catcheside P."/>
            <person name="Chovatia M."/>
            <person name="Cooper J."/>
            <person name="Damon W."/>
            <person name="Desjardin D."/>
            <person name="Finy P."/>
            <person name="Geml J."/>
            <person name="Haridas S."/>
            <person name="Hughes K."/>
            <person name="Justo A."/>
            <person name="Karasinski D."/>
            <person name="Kautmanova I."/>
            <person name="Kiss B."/>
            <person name="Kocsube S."/>
            <person name="Kotiranta H."/>
            <person name="LaButti K.M."/>
            <person name="Lechner B.E."/>
            <person name="Liimatainen K."/>
            <person name="Lipzen A."/>
            <person name="Lukacs Z."/>
            <person name="Mihaltcheva S."/>
            <person name="Morgado L.N."/>
            <person name="Niskanen T."/>
            <person name="Noordeloos M.E."/>
            <person name="Ohm R.A."/>
            <person name="Ortiz-Santana B."/>
            <person name="Ovrebo C."/>
            <person name="Racz N."/>
            <person name="Riley R."/>
            <person name="Savchenko A."/>
            <person name="Shiryaev A."/>
            <person name="Soop K."/>
            <person name="Spirin V."/>
            <person name="Szebenyi C."/>
            <person name="Tomsovsky M."/>
            <person name="Tulloss R.E."/>
            <person name="Uehling J."/>
            <person name="Grigoriev I.V."/>
            <person name="Vagvolgyi C."/>
            <person name="Papp T."/>
            <person name="Martin F.M."/>
            <person name="Miettinen O."/>
            <person name="Hibbett D.S."/>
            <person name="Nagy L.G."/>
        </authorList>
    </citation>
    <scope>NUCLEOTIDE SEQUENCE [LARGE SCALE GENOMIC DNA]</scope>
    <source>
        <strain evidence="1 2">CBS 121175</strain>
    </source>
</reference>